<dbReference type="eggNOG" id="COG0204">
    <property type="taxonomic scope" value="Bacteria"/>
</dbReference>
<protein>
    <recommendedName>
        <fullName evidence="4">Phospholipid/glycerol acyltransferase domain-containing protein</fullName>
    </recommendedName>
</protein>
<dbReference type="GO" id="GO:0006654">
    <property type="term" value="P:phosphatidic acid biosynthetic process"/>
    <property type="evidence" value="ECO:0007669"/>
    <property type="project" value="TreeGrafter"/>
</dbReference>
<evidence type="ECO:0000313" key="6">
    <source>
        <dbReference type="Proteomes" id="UP000024547"/>
    </source>
</evidence>
<dbReference type="GO" id="GO:0003841">
    <property type="term" value="F:1-acylglycerol-3-phosphate O-acyltransferase activity"/>
    <property type="evidence" value="ECO:0007669"/>
    <property type="project" value="TreeGrafter"/>
</dbReference>
<comment type="pathway">
    <text evidence="1">Lipid metabolism.</text>
</comment>
<dbReference type="Pfam" id="PF01553">
    <property type="entry name" value="Acyltransferase"/>
    <property type="match status" value="1"/>
</dbReference>
<keyword evidence="3" id="KW-0012">Acyltransferase</keyword>
<accession>A0A059DYA3</accession>
<dbReference type="PANTHER" id="PTHR10434">
    <property type="entry name" value="1-ACYL-SN-GLYCEROL-3-PHOSPHATE ACYLTRANSFERASE"/>
    <property type="match status" value="1"/>
</dbReference>
<dbReference type="PANTHER" id="PTHR10434:SF11">
    <property type="entry name" value="1-ACYL-SN-GLYCEROL-3-PHOSPHATE ACYLTRANSFERASE"/>
    <property type="match status" value="1"/>
</dbReference>
<keyword evidence="2" id="KW-0808">Transferase</keyword>
<dbReference type="InterPro" id="IPR002123">
    <property type="entry name" value="Plipid/glycerol_acylTrfase"/>
</dbReference>
<evidence type="ECO:0000256" key="2">
    <source>
        <dbReference type="ARBA" id="ARBA00022679"/>
    </source>
</evidence>
<evidence type="ECO:0000256" key="1">
    <source>
        <dbReference type="ARBA" id="ARBA00005189"/>
    </source>
</evidence>
<organism evidence="5 6">
    <name type="scientific">Hyphomonas atlantica</name>
    <dbReference type="NCBI Taxonomy" id="1280948"/>
    <lineage>
        <taxon>Bacteria</taxon>
        <taxon>Pseudomonadati</taxon>
        <taxon>Pseudomonadota</taxon>
        <taxon>Alphaproteobacteria</taxon>
        <taxon>Hyphomonadales</taxon>
        <taxon>Hyphomonadaceae</taxon>
        <taxon>Hyphomonas</taxon>
    </lineage>
</organism>
<keyword evidence="6" id="KW-1185">Reference proteome</keyword>
<reference evidence="5 6" key="1">
    <citation type="journal article" date="2014" name="Antonie Van Leeuwenhoek">
        <title>Hyphomonas beringensis sp. nov. and Hyphomonas chukchiensis sp. nov., isolated from surface seawater of the Bering Sea and Chukchi Sea.</title>
        <authorList>
            <person name="Li C."/>
            <person name="Lai Q."/>
            <person name="Li G."/>
            <person name="Dong C."/>
            <person name="Wang J."/>
            <person name="Liao Y."/>
            <person name="Shao Z."/>
        </authorList>
    </citation>
    <scope>NUCLEOTIDE SEQUENCE [LARGE SCALE GENOMIC DNA]</scope>
    <source>
        <strain evidence="5 6">22II1-22F38</strain>
    </source>
</reference>
<dbReference type="PATRIC" id="fig|1280948.3.peg.2964"/>
<name>A0A059DYA3_9PROT</name>
<dbReference type="STRING" id="1280948.HY36_09230"/>
<dbReference type="EMBL" id="AWFH01000056">
    <property type="protein sequence ID" value="KCZ58550.1"/>
    <property type="molecule type" value="Genomic_DNA"/>
</dbReference>
<evidence type="ECO:0000256" key="3">
    <source>
        <dbReference type="ARBA" id="ARBA00023315"/>
    </source>
</evidence>
<dbReference type="Proteomes" id="UP000024547">
    <property type="component" value="Unassembled WGS sequence"/>
</dbReference>
<dbReference type="AlphaFoldDB" id="A0A059DYA3"/>
<dbReference type="SMART" id="SM00563">
    <property type="entry name" value="PlsC"/>
    <property type="match status" value="1"/>
</dbReference>
<feature type="domain" description="Phospholipid/glycerol acyltransferase" evidence="4">
    <location>
        <begin position="116"/>
        <end position="238"/>
    </location>
</feature>
<dbReference type="SUPFAM" id="SSF69593">
    <property type="entry name" value="Glycerol-3-phosphate (1)-acyltransferase"/>
    <property type="match status" value="1"/>
</dbReference>
<comment type="caution">
    <text evidence="5">The sequence shown here is derived from an EMBL/GenBank/DDBJ whole genome shotgun (WGS) entry which is preliminary data.</text>
</comment>
<proteinExistence type="predicted"/>
<evidence type="ECO:0000259" key="4">
    <source>
        <dbReference type="SMART" id="SM00563"/>
    </source>
</evidence>
<sequence>MYLKGDWSGRDTMSDESLTAKTPALRASAFLDAEKNNDQHIVDTLIEERCPQLRSSWSWPLVRPVLYKMLGYSRAREMADTIMQLNGRDSFDHLSAQLDFSLDIEGLERLPESGRVIIAANHPTGLADGVAVWDLLKQIRQDIIFFANADAIRVNPRFQDVIIPVEWVAEKRTPAKTRETLKRAGQAFSEEKCVVIFPSGRLAKKEDGRLVEKEWFSTVVGLARKQNAPILPLNLDAWNSWLFYFFSELNGELRDITLFHELLNKRGANVRMTFGQMIQPDQLQGDVNELTEKLKHHVAYDLGRDNTAVFRP</sequence>
<gene>
    <name evidence="5" type="ORF">HY36_09230</name>
</gene>
<evidence type="ECO:0000313" key="5">
    <source>
        <dbReference type="EMBL" id="KCZ58550.1"/>
    </source>
</evidence>